<dbReference type="PROSITE" id="PS51910">
    <property type="entry name" value="GH18_2"/>
    <property type="match status" value="1"/>
</dbReference>
<dbReference type="GO" id="GO:0004568">
    <property type="term" value="F:chitinase activity"/>
    <property type="evidence" value="ECO:0007669"/>
    <property type="project" value="TreeGrafter"/>
</dbReference>
<feature type="domain" description="GH18" evidence="7">
    <location>
        <begin position="68"/>
        <end position="409"/>
    </location>
</feature>
<dbReference type="SUPFAM" id="SSF51445">
    <property type="entry name" value="(Trans)glycosidases"/>
    <property type="match status" value="1"/>
</dbReference>
<dbReference type="SUPFAM" id="SSF54556">
    <property type="entry name" value="Chitinase insertion domain"/>
    <property type="match status" value="1"/>
</dbReference>
<dbReference type="InterPro" id="IPR011583">
    <property type="entry name" value="Chitinase_II/V-like_cat"/>
</dbReference>
<dbReference type="EMBL" id="JAEACU010000006">
    <property type="protein sequence ID" value="KAH7523981.1"/>
    <property type="molecule type" value="Genomic_DNA"/>
</dbReference>
<dbReference type="GO" id="GO:0005576">
    <property type="term" value="C:extracellular region"/>
    <property type="evidence" value="ECO:0007669"/>
    <property type="project" value="TreeGrafter"/>
</dbReference>
<dbReference type="InterPro" id="IPR050314">
    <property type="entry name" value="Glycosyl_Hydrlase_18"/>
</dbReference>
<dbReference type="InterPro" id="IPR029070">
    <property type="entry name" value="Chitinase_insertion_sf"/>
</dbReference>
<dbReference type="SMART" id="SM00636">
    <property type="entry name" value="Glyco_18"/>
    <property type="match status" value="1"/>
</dbReference>
<dbReference type="InterPro" id="IPR017853">
    <property type="entry name" value="GH"/>
</dbReference>
<dbReference type="CDD" id="cd02879">
    <property type="entry name" value="GH18_plant_chitinase_class_V"/>
    <property type="match status" value="1"/>
</dbReference>
<dbReference type="InterPro" id="IPR001579">
    <property type="entry name" value="Glyco_hydro_18_chit_AS"/>
</dbReference>
<organism evidence="8 9">
    <name type="scientific">Ziziphus jujuba var. spinosa</name>
    <dbReference type="NCBI Taxonomy" id="714518"/>
    <lineage>
        <taxon>Eukaryota</taxon>
        <taxon>Viridiplantae</taxon>
        <taxon>Streptophyta</taxon>
        <taxon>Embryophyta</taxon>
        <taxon>Tracheophyta</taxon>
        <taxon>Spermatophyta</taxon>
        <taxon>Magnoliopsida</taxon>
        <taxon>eudicotyledons</taxon>
        <taxon>Gunneridae</taxon>
        <taxon>Pentapetalae</taxon>
        <taxon>rosids</taxon>
        <taxon>fabids</taxon>
        <taxon>Rosales</taxon>
        <taxon>Rhamnaceae</taxon>
        <taxon>Paliureae</taxon>
        <taxon>Ziziphus</taxon>
    </lineage>
</organism>
<proteinExistence type="inferred from homology"/>
<dbReference type="FunFam" id="3.10.50.10:FF:000003">
    <property type="entry name" value="Class V chitinase CHIT5b"/>
    <property type="match status" value="1"/>
</dbReference>
<evidence type="ECO:0000256" key="3">
    <source>
        <dbReference type="ARBA" id="ARBA00022801"/>
    </source>
</evidence>
<evidence type="ECO:0000256" key="1">
    <source>
        <dbReference type="ARBA" id="ARBA00008682"/>
    </source>
</evidence>
<keyword evidence="5 6" id="KW-0326">Glycosidase</keyword>
<dbReference type="Pfam" id="PF00704">
    <property type="entry name" value="Glyco_hydro_18"/>
    <property type="match status" value="1"/>
</dbReference>
<dbReference type="Proteomes" id="UP000813462">
    <property type="component" value="Unassembled WGS sequence"/>
</dbReference>
<evidence type="ECO:0000313" key="8">
    <source>
        <dbReference type="EMBL" id="KAH7523981.1"/>
    </source>
</evidence>
<keyword evidence="4" id="KW-0325">Glycoprotein</keyword>
<dbReference type="GO" id="GO:0008061">
    <property type="term" value="F:chitin binding"/>
    <property type="evidence" value="ECO:0007669"/>
    <property type="project" value="InterPro"/>
</dbReference>
<gene>
    <name evidence="8" type="ORF">FEM48_Zijuj06G0069900</name>
</gene>
<dbReference type="Gene3D" id="3.20.20.80">
    <property type="entry name" value="Glycosidases"/>
    <property type="match status" value="1"/>
</dbReference>
<evidence type="ECO:0000256" key="4">
    <source>
        <dbReference type="ARBA" id="ARBA00023180"/>
    </source>
</evidence>
<comment type="caution">
    <text evidence="8">The sequence shown here is derived from an EMBL/GenBank/DDBJ whole genome shotgun (WGS) entry which is preliminary data.</text>
</comment>
<reference evidence="8" key="1">
    <citation type="journal article" date="2021" name="Front. Plant Sci.">
        <title>Chromosome-Scale Genome Assembly for Chinese Sour Jujube and Insights Into Its Genome Evolution and Domestication Signature.</title>
        <authorList>
            <person name="Shen L.-Y."/>
            <person name="Luo H."/>
            <person name="Wang X.-L."/>
            <person name="Wang X.-M."/>
            <person name="Qiu X.-J."/>
            <person name="Liu H."/>
            <person name="Zhou S.-S."/>
            <person name="Jia K.-H."/>
            <person name="Nie S."/>
            <person name="Bao Y.-T."/>
            <person name="Zhang R.-G."/>
            <person name="Yun Q.-Z."/>
            <person name="Chai Y.-H."/>
            <person name="Lu J.-Y."/>
            <person name="Li Y."/>
            <person name="Zhao S.-W."/>
            <person name="Mao J.-F."/>
            <person name="Jia S.-G."/>
            <person name="Mao Y.-M."/>
        </authorList>
    </citation>
    <scope>NUCLEOTIDE SEQUENCE</scope>
    <source>
        <strain evidence="8">AT0</strain>
        <tissue evidence="8">Leaf</tissue>
    </source>
</reference>
<dbReference type="AlphaFoldDB" id="A0A978V7U6"/>
<evidence type="ECO:0000313" key="9">
    <source>
        <dbReference type="Proteomes" id="UP000813462"/>
    </source>
</evidence>
<keyword evidence="2" id="KW-0732">Signal</keyword>
<keyword evidence="3 6" id="KW-0378">Hydrolase</keyword>
<dbReference type="GO" id="GO:0006032">
    <property type="term" value="P:chitin catabolic process"/>
    <property type="evidence" value="ECO:0007669"/>
    <property type="project" value="TreeGrafter"/>
</dbReference>
<dbReference type="OrthoDB" id="76388at2759"/>
<dbReference type="InterPro" id="IPR001223">
    <property type="entry name" value="Glyco_hydro18_cat"/>
</dbReference>
<dbReference type="PROSITE" id="PS01095">
    <property type="entry name" value="GH18_1"/>
    <property type="match status" value="1"/>
</dbReference>
<accession>A0A978V7U6</accession>
<protein>
    <recommendedName>
        <fullName evidence="7">GH18 domain-containing protein</fullName>
    </recommendedName>
</protein>
<evidence type="ECO:0000256" key="5">
    <source>
        <dbReference type="ARBA" id="ARBA00023295"/>
    </source>
</evidence>
<evidence type="ECO:0000259" key="7">
    <source>
        <dbReference type="PROSITE" id="PS51910"/>
    </source>
</evidence>
<comment type="similarity">
    <text evidence="1">Belongs to the glycosyl hydrolase 18 family. Chitinase class V subfamily.</text>
</comment>
<sequence>MFNILAQSPNHMAGLNQYSLSFLSFLIFHSLIQNSLSISFSMPPLPATDPYPPTYEPAPIENPYFPKGIQAAYWPSFDGFPASSIDTSYFTHIYYAFLLPEPDTYRLNLTSFDQIKIPEFMDSLRTRNPPVATLLAIGGGNSNPVVFSKMVRGVSTRAVFINSTIEIARRYGFDGVDLDWEFPANDEDMTNLALLYQEWRNAIDAEAKNSGKPRLLLTSAVYFSSRFSSDEPRSYPAKAMAKYLDWVSPMCYDYHGSWENFTGAQSALYDPKSNISTSYGIGSWIQDGVPPEKIVMGLPLYGKTWKLQDPNVNGIGAPALGVGPGDGILLYRQIVDFNNESKAVVVFDSQTVSYFSIAGDSWVGFEDMFSIRWKVQYAKSSGLGGYFFWALGQDKDWILSMHASNAWNN</sequence>
<evidence type="ECO:0000256" key="2">
    <source>
        <dbReference type="ARBA" id="ARBA00022729"/>
    </source>
</evidence>
<dbReference type="PANTHER" id="PTHR11177">
    <property type="entry name" value="CHITINASE"/>
    <property type="match status" value="1"/>
</dbReference>
<evidence type="ECO:0000256" key="6">
    <source>
        <dbReference type="RuleBase" id="RU000489"/>
    </source>
</evidence>
<dbReference type="Gene3D" id="3.10.50.10">
    <property type="match status" value="1"/>
</dbReference>
<dbReference type="PANTHER" id="PTHR11177:SF317">
    <property type="entry name" value="CHITINASE 12-RELATED"/>
    <property type="match status" value="1"/>
</dbReference>
<name>A0A978V7U6_ZIZJJ</name>
<dbReference type="GO" id="GO:0005975">
    <property type="term" value="P:carbohydrate metabolic process"/>
    <property type="evidence" value="ECO:0007669"/>
    <property type="project" value="InterPro"/>
</dbReference>